<dbReference type="AlphaFoldDB" id="K0SR13"/>
<dbReference type="EMBL" id="AGNL01020734">
    <property type="protein sequence ID" value="EJK60742.1"/>
    <property type="molecule type" value="Genomic_DNA"/>
</dbReference>
<proteinExistence type="predicted"/>
<comment type="caution">
    <text evidence="1">The sequence shown here is derived from an EMBL/GenBank/DDBJ whole genome shotgun (WGS) entry which is preliminary data.</text>
</comment>
<gene>
    <name evidence="1" type="ORF">THAOC_18852</name>
</gene>
<sequence>MTWWSGDVTDTKVPNPPEEVQRCIANMSKTEWKELENAINQIRAAYRSGVDLLHAVSLVIFLASKVSDGLSKLSYNMHTGSVLSASPGSDLDSEEAFNLRKFVSPFSVETDQAKQRICSVKMFLSEILCLSKCDIELVKEKVVNISKLPISMDVGNILEDVWQFERTKTKLYVLSKEDLAGHNVIVVGDPVFEARYRKGLRANSQPGKMKFKSISGGLLDITCRQWLATSIPVAIVTTLETVKIITSKEWRSLSLVYSDSAKKSKLGDQVVLLSEIKQSSGHSTGSKSMSELMKIAQNAKASILSHSKSHNDSSGDYFGEGSRDVTQINEGCSFGDYVSVKDGSDTLLYAERVKQEIIDEFGKCCDAGIIAKNVAVNGHHKAYHDLFCKLKEAGNIMDSSDYEDSSPTYRCYEQIGNFPCYFFNNNASTAQFHTEEDTSYTLVHVSQVSGNVFFSFQINDRLELRVPYTENLSMMFSASLLTHKQVMEKGSAVINFSAYGKRKLEQNAFLSLRRCASKVATKFVSFVGDEGNGERCTESVFSD</sequence>
<protein>
    <submittedName>
        <fullName evidence="1">Uncharacterized protein</fullName>
    </submittedName>
</protein>
<reference evidence="1 2" key="1">
    <citation type="journal article" date="2012" name="Genome Biol.">
        <title>Genome and low-iron response of an oceanic diatom adapted to chronic iron limitation.</title>
        <authorList>
            <person name="Lommer M."/>
            <person name="Specht M."/>
            <person name="Roy A.S."/>
            <person name="Kraemer L."/>
            <person name="Andreson R."/>
            <person name="Gutowska M.A."/>
            <person name="Wolf J."/>
            <person name="Bergner S.V."/>
            <person name="Schilhabel M.B."/>
            <person name="Klostermeier U.C."/>
            <person name="Beiko R.G."/>
            <person name="Rosenstiel P."/>
            <person name="Hippler M."/>
            <person name="Laroche J."/>
        </authorList>
    </citation>
    <scope>NUCLEOTIDE SEQUENCE [LARGE SCALE GENOMIC DNA]</scope>
    <source>
        <strain evidence="1 2">CCMP1005</strain>
    </source>
</reference>
<evidence type="ECO:0000313" key="2">
    <source>
        <dbReference type="Proteomes" id="UP000266841"/>
    </source>
</evidence>
<evidence type="ECO:0000313" key="1">
    <source>
        <dbReference type="EMBL" id="EJK60742.1"/>
    </source>
</evidence>
<keyword evidence="2" id="KW-1185">Reference proteome</keyword>
<name>K0SR13_THAOC</name>
<dbReference type="Proteomes" id="UP000266841">
    <property type="component" value="Unassembled WGS sequence"/>
</dbReference>
<organism evidence="1 2">
    <name type="scientific">Thalassiosira oceanica</name>
    <name type="common">Marine diatom</name>
    <dbReference type="NCBI Taxonomy" id="159749"/>
    <lineage>
        <taxon>Eukaryota</taxon>
        <taxon>Sar</taxon>
        <taxon>Stramenopiles</taxon>
        <taxon>Ochrophyta</taxon>
        <taxon>Bacillariophyta</taxon>
        <taxon>Coscinodiscophyceae</taxon>
        <taxon>Thalassiosirophycidae</taxon>
        <taxon>Thalassiosirales</taxon>
        <taxon>Thalassiosiraceae</taxon>
        <taxon>Thalassiosira</taxon>
    </lineage>
</organism>
<accession>K0SR13</accession>